<organism evidence="4 5">
    <name type="scientific">Ceratobasidium theobromae</name>
    <dbReference type="NCBI Taxonomy" id="1582974"/>
    <lineage>
        <taxon>Eukaryota</taxon>
        <taxon>Fungi</taxon>
        <taxon>Dikarya</taxon>
        <taxon>Basidiomycota</taxon>
        <taxon>Agaricomycotina</taxon>
        <taxon>Agaricomycetes</taxon>
        <taxon>Cantharellales</taxon>
        <taxon>Ceratobasidiaceae</taxon>
        <taxon>Ceratobasidium</taxon>
    </lineage>
</organism>
<evidence type="ECO:0000256" key="1">
    <source>
        <dbReference type="SAM" id="Coils"/>
    </source>
</evidence>
<evidence type="ECO:0000256" key="3">
    <source>
        <dbReference type="SAM" id="Phobius"/>
    </source>
</evidence>
<feature type="transmembrane region" description="Helical" evidence="3">
    <location>
        <begin position="275"/>
        <end position="299"/>
    </location>
</feature>
<keyword evidence="3" id="KW-0472">Membrane</keyword>
<dbReference type="AlphaFoldDB" id="A0A5N5QEJ1"/>
<dbReference type="SUPFAM" id="SSF58100">
    <property type="entry name" value="Bacterial hemolysins"/>
    <property type="match status" value="1"/>
</dbReference>
<accession>A0A5N5QEJ1</accession>
<keyword evidence="5" id="KW-1185">Reference proteome</keyword>
<dbReference type="Gene3D" id="1.20.1170.10">
    <property type="match status" value="1"/>
</dbReference>
<feature type="coiled-coil region" evidence="1">
    <location>
        <begin position="302"/>
        <end position="336"/>
    </location>
</feature>
<evidence type="ECO:0000313" key="4">
    <source>
        <dbReference type="EMBL" id="KAB5590170.1"/>
    </source>
</evidence>
<dbReference type="EMBL" id="SSOP01000191">
    <property type="protein sequence ID" value="KAB5590170.1"/>
    <property type="molecule type" value="Genomic_DNA"/>
</dbReference>
<reference evidence="4 5" key="1">
    <citation type="journal article" date="2019" name="Fungal Biol. Biotechnol.">
        <title>Draft genome sequence of fastidious pathogen Ceratobasidium theobromae, which causes vascular-streak dieback in Theobroma cacao.</title>
        <authorList>
            <person name="Ali S.S."/>
            <person name="Asman A."/>
            <person name="Shao J."/>
            <person name="Firmansyah A.P."/>
            <person name="Susilo A.W."/>
            <person name="Rosmana A."/>
            <person name="McMahon P."/>
            <person name="Junaid M."/>
            <person name="Guest D."/>
            <person name="Kheng T.Y."/>
            <person name="Meinhardt L.W."/>
            <person name="Bailey B.A."/>
        </authorList>
    </citation>
    <scope>NUCLEOTIDE SEQUENCE [LARGE SCALE GENOMIC DNA]</scope>
    <source>
        <strain evidence="4 5">CT2</strain>
    </source>
</reference>
<feature type="region of interest" description="Disordered" evidence="2">
    <location>
        <begin position="1"/>
        <end position="48"/>
    </location>
</feature>
<feature type="transmembrane region" description="Helical" evidence="3">
    <location>
        <begin position="247"/>
        <end position="269"/>
    </location>
</feature>
<evidence type="ECO:0000313" key="5">
    <source>
        <dbReference type="Proteomes" id="UP000383932"/>
    </source>
</evidence>
<feature type="coiled-coil region" evidence="1">
    <location>
        <begin position="216"/>
        <end position="243"/>
    </location>
</feature>
<name>A0A5N5QEJ1_9AGAM</name>
<sequence>MASVATANPTYEDAQKGVDDLKKSMTPDKQKAAEKEIAKKMADPETSKSLLQQVQDLGDSTKKVYDAFNRVSTGLGEVDQNDYKDEHGKPLPKLKPQWDGFKARFIKLVWESRDTATNTASYAKEFKDAYLPAIEQMITAGEQDPSKWTAMVNGIQGSLKKFAERPNPALAKSPRPVPPGADPYTVAEAHSQAFLDLKDEIVAFSKTFASFAKFKEGELTGKIAELKRQIDNLTTEIELYKKIIKGLGIAIGATVVGTGALAAGALAAFGPLGPAVAVGVLIVGALAVIGETTTLIVYLKKQADAQTELDAKIAEKTRLEAELKKLLELRSKLESQNVDINFICGRLDQFANIWSSVQFSAKEVNNVLNGAMTEDFFFVLKNQISILKDGQNMLYEALKLYATKVSGSGIPPS</sequence>
<keyword evidence="1" id="KW-0175">Coiled coil</keyword>
<keyword evidence="3" id="KW-1133">Transmembrane helix</keyword>
<feature type="compositionally biased region" description="Basic and acidic residues" evidence="2">
    <location>
        <begin position="13"/>
        <end position="46"/>
    </location>
</feature>
<protein>
    <submittedName>
        <fullName evidence="4">Uncharacterized protein</fullName>
    </submittedName>
</protein>
<comment type="caution">
    <text evidence="4">The sequence shown here is derived from an EMBL/GenBank/DDBJ whole genome shotgun (WGS) entry which is preliminary data.</text>
</comment>
<evidence type="ECO:0000256" key="2">
    <source>
        <dbReference type="SAM" id="MobiDB-lite"/>
    </source>
</evidence>
<keyword evidence="3" id="KW-0812">Transmembrane</keyword>
<dbReference type="OrthoDB" id="3173702at2759"/>
<gene>
    <name evidence="4" type="ORF">CTheo_6388</name>
</gene>
<dbReference type="Proteomes" id="UP000383932">
    <property type="component" value="Unassembled WGS sequence"/>
</dbReference>
<proteinExistence type="predicted"/>